<name>A0A3P7JIN5_STRVU</name>
<dbReference type="Proteomes" id="UP000270094">
    <property type="component" value="Unassembled WGS sequence"/>
</dbReference>
<dbReference type="AlphaFoldDB" id="A0A3P7JIN5"/>
<keyword evidence="2" id="KW-1185">Reference proteome</keyword>
<gene>
    <name evidence="1" type="ORF">SVUK_LOCUS20528</name>
</gene>
<sequence>MNYAYPPGVVPGAVGSVPEPPKVDYSAYATGAFAGIQAQPYGTPVPQMTPSGTAIPS</sequence>
<evidence type="ECO:0000313" key="2">
    <source>
        <dbReference type="Proteomes" id="UP000270094"/>
    </source>
</evidence>
<evidence type="ECO:0000313" key="1">
    <source>
        <dbReference type="EMBL" id="VDM85530.1"/>
    </source>
</evidence>
<proteinExistence type="predicted"/>
<reference evidence="1 2" key="1">
    <citation type="submission" date="2018-11" db="EMBL/GenBank/DDBJ databases">
        <authorList>
            <consortium name="Pathogen Informatics"/>
        </authorList>
    </citation>
    <scope>NUCLEOTIDE SEQUENCE [LARGE SCALE GENOMIC DNA]</scope>
</reference>
<accession>A0A3P7JIN5</accession>
<dbReference type="EMBL" id="UYYB01141536">
    <property type="protein sequence ID" value="VDM85530.1"/>
    <property type="molecule type" value="Genomic_DNA"/>
</dbReference>
<feature type="non-terminal residue" evidence="1">
    <location>
        <position position="57"/>
    </location>
</feature>
<organism evidence="1 2">
    <name type="scientific">Strongylus vulgaris</name>
    <name type="common">Blood worm</name>
    <dbReference type="NCBI Taxonomy" id="40348"/>
    <lineage>
        <taxon>Eukaryota</taxon>
        <taxon>Metazoa</taxon>
        <taxon>Ecdysozoa</taxon>
        <taxon>Nematoda</taxon>
        <taxon>Chromadorea</taxon>
        <taxon>Rhabditida</taxon>
        <taxon>Rhabditina</taxon>
        <taxon>Rhabditomorpha</taxon>
        <taxon>Strongyloidea</taxon>
        <taxon>Strongylidae</taxon>
        <taxon>Strongylus</taxon>
    </lineage>
</organism>
<protein>
    <submittedName>
        <fullName evidence="1">Uncharacterized protein</fullName>
    </submittedName>
</protein>